<evidence type="ECO:0000256" key="5">
    <source>
        <dbReference type="ARBA" id="ARBA00022970"/>
    </source>
</evidence>
<keyword evidence="4 9" id="KW-0812">Transmembrane</keyword>
<evidence type="ECO:0000256" key="6">
    <source>
        <dbReference type="ARBA" id="ARBA00022989"/>
    </source>
</evidence>
<feature type="transmembrane region" description="Helical" evidence="9">
    <location>
        <begin position="137"/>
        <end position="161"/>
    </location>
</feature>
<evidence type="ECO:0000256" key="2">
    <source>
        <dbReference type="ARBA" id="ARBA00022448"/>
    </source>
</evidence>
<dbReference type="KEGG" id="nnv:QNH39_15065"/>
<feature type="transmembrane region" description="Helical" evidence="9">
    <location>
        <begin position="190"/>
        <end position="213"/>
    </location>
</feature>
<keyword evidence="2" id="KW-0813">Transport</keyword>
<gene>
    <name evidence="10" type="ORF">QNH39_15065</name>
</gene>
<feature type="transmembrane region" description="Helical" evidence="9">
    <location>
        <begin position="92"/>
        <end position="117"/>
    </location>
</feature>
<keyword evidence="3" id="KW-1003">Cell membrane</keyword>
<reference evidence="10" key="1">
    <citation type="submission" date="2023-05" db="EMBL/GenBank/DDBJ databases">
        <title>Comparative genomics of Bacillaceae isolates and their secondary metabolite potential.</title>
        <authorList>
            <person name="Song L."/>
            <person name="Nielsen L.J."/>
            <person name="Mohite O."/>
            <person name="Xu X."/>
            <person name="Weber T."/>
            <person name="Kovacs A.T."/>
        </authorList>
    </citation>
    <scope>NUCLEOTIDE SEQUENCE</scope>
    <source>
        <strain evidence="10">XLM17</strain>
    </source>
</reference>
<keyword evidence="5" id="KW-0029">Amino-acid transport</keyword>
<evidence type="ECO:0000256" key="1">
    <source>
        <dbReference type="ARBA" id="ARBA00004651"/>
    </source>
</evidence>
<dbReference type="GO" id="GO:0006865">
    <property type="term" value="P:amino acid transport"/>
    <property type="evidence" value="ECO:0007669"/>
    <property type="project" value="UniProtKB-KW"/>
</dbReference>
<dbReference type="InterPro" id="IPR001851">
    <property type="entry name" value="ABC_transp_permease"/>
</dbReference>
<feature type="transmembrane region" description="Helical" evidence="9">
    <location>
        <begin position="6"/>
        <end position="26"/>
    </location>
</feature>
<feature type="transmembrane region" description="Helical" evidence="9">
    <location>
        <begin position="259"/>
        <end position="279"/>
    </location>
</feature>
<accession>A0AA95MHU7</accession>
<keyword evidence="6 9" id="KW-1133">Transmembrane helix</keyword>
<evidence type="ECO:0000256" key="7">
    <source>
        <dbReference type="ARBA" id="ARBA00023136"/>
    </source>
</evidence>
<keyword evidence="11" id="KW-1185">Reference proteome</keyword>
<dbReference type="GO" id="GO:0005886">
    <property type="term" value="C:plasma membrane"/>
    <property type="evidence" value="ECO:0007669"/>
    <property type="project" value="UniProtKB-SubCell"/>
</dbReference>
<dbReference type="PANTHER" id="PTHR11795:SF450">
    <property type="entry name" value="ABC TRANSPORTER PERMEASE PROTEIN"/>
    <property type="match status" value="1"/>
</dbReference>
<dbReference type="RefSeq" id="WP_066088055.1">
    <property type="nucleotide sequence ID" value="NZ_CP126114.1"/>
</dbReference>
<dbReference type="PANTHER" id="PTHR11795">
    <property type="entry name" value="BRANCHED-CHAIN AMINO ACID TRANSPORT SYSTEM PERMEASE PROTEIN LIVH"/>
    <property type="match status" value="1"/>
</dbReference>
<evidence type="ECO:0000256" key="8">
    <source>
        <dbReference type="ARBA" id="ARBA00037998"/>
    </source>
</evidence>
<dbReference type="Pfam" id="PF02653">
    <property type="entry name" value="BPD_transp_2"/>
    <property type="match status" value="1"/>
</dbReference>
<evidence type="ECO:0000313" key="10">
    <source>
        <dbReference type="EMBL" id="WHY84004.1"/>
    </source>
</evidence>
<dbReference type="AlphaFoldDB" id="A0AA95MHU7"/>
<comment type="subcellular location">
    <subcellularLocation>
        <location evidence="1">Cell membrane</location>
        <topology evidence="1">Multi-pass membrane protein</topology>
    </subcellularLocation>
</comment>
<dbReference type="EMBL" id="CP126114">
    <property type="protein sequence ID" value="WHY84004.1"/>
    <property type="molecule type" value="Genomic_DNA"/>
</dbReference>
<keyword evidence="7 9" id="KW-0472">Membrane</keyword>
<evidence type="ECO:0000256" key="9">
    <source>
        <dbReference type="SAM" id="Phobius"/>
    </source>
</evidence>
<dbReference type="CDD" id="cd06582">
    <property type="entry name" value="TM_PBP1_LivH_like"/>
    <property type="match status" value="1"/>
</dbReference>
<feature type="transmembrane region" description="Helical" evidence="9">
    <location>
        <begin position="62"/>
        <end position="80"/>
    </location>
</feature>
<dbReference type="GO" id="GO:0022857">
    <property type="term" value="F:transmembrane transporter activity"/>
    <property type="evidence" value="ECO:0007669"/>
    <property type="project" value="InterPro"/>
</dbReference>
<sequence>MSTYVTQLILSGIITGAVYGLIALGFTMVYNSTSVLNFAQGEFVMIGAVFSSVFITKYHMPYYVGVLLAISIAVAVGFGVERLSIRYLQRKNVNHIIMIMATLALAIIISNVTQLLVGTSSMYTPNVIDAKLSIGGNFITAQELIILGFLGLTVTGLWLFLNKTMYGVAMKATGIDKNAARMMGINIHSVILLSFVLSAGLSAIGGILIAPIISGTAQMGLPLAVKGFIAAVIGGVTNPFAGIVGGILIGLFEVFIAGYVSSSLVEIIVFLLLPIILIARPNGLLGSSR</sequence>
<evidence type="ECO:0000256" key="4">
    <source>
        <dbReference type="ARBA" id="ARBA00022692"/>
    </source>
</evidence>
<comment type="similarity">
    <text evidence="8">Belongs to the binding-protein-dependent transport system permease family. LivHM subfamily.</text>
</comment>
<feature type="transmembrane region" description="Helical" evidence="9">
    <location>
        <begin position="228"/>
        <end position="252"/>
    </location>
</feature>
<evidence type="ECO:0000256" key="3">
    <source>
        <dbReference type="ARBA" id="ARBA00022475"/>
    </source>
</evidence>
<dbReference type="Proteomes" id="UP001178288">
    <property type="component" value="Chromosome"/>
</dbReference>
<protein>
    <submittedName>
        <fullName evidence="10">Branched-chain amino acid ABC transporter permease</fullName>
    </submittedName>
</protein>
<dbReference type="InterPro" id="IPR052157">
    <property type="entry name" value="BCAA_transport_permease"/>
</dbReference>
<proteinExistence type="inferred from homology"/>
<organism evidence="10 11">
    <name type="scientific">Neobacillus novalis</name>
    <dbReference type="NCBI Taxonomy" id="220687"/>
    <lineage>
        <taxon>Bacteria</taxon>
        <taxon>Bacillati</taxon>
        <taxon>Bacillota</taxon>
        <taxon>Bacilli</taxon>
        <taxon>Bacillales</taxon>
        <taxon>Bacillaceae</taxon>
        <taxon>Neobacillus</taxon>
    </lineage>
</organism>
<evidence type="ECO:0000313" key="11">
    <source>
        <dbReference type="Proteomes" id="UP001178288"/>
    </source>
</evidence>
<name>A0AA95MHU7_9BACI</name>